<evidence type="ECO:0000313" key="1">
    <source>
        <dbReference type="EMBL" id="RDB56491.1"/>
    </source>
</evidence>
<name>A0A369LA40_9ACTN</name>
<proteinExistence type="predicted"/>
<evidence type="ECO:0000313" key="2">
    <source>
        <dbReference type="Proteomes" id="UP000253975"/>
    </source>
</evidence>
<comment type="caution">
    <text evidence="1">The sequence shown here is derived from an EMBL/GenBank/DDBJ whole genome shotgun (WGS) entry which is preliminary data.</text>
</comment>
<protein>
    <submittedName>
        <fullName evidence="1">Uncharacterized protein</fullName>
    </submittedName>
</protein>
<gene>
    <name evidence="1" type="ORF">C1881_08125</name>
</gene>
<reference evidence="1 2" key="1">
    <citation type="journal article" date="2018" name="Elife">
        <title>Discovery and characterization of a prevalent human gut bacterial enzyme sufficient for the inactivation of a family of plant toxins.</title>
        <authorList>
            <person name="Koppel N."/>
            <person name="Bisanz J.E."/>
            <person name="Pandelia M.E."/>
            <person name="Turnbaugh P.J."/>
            <person name="Balskus E.P."/>
        </authorList>
    </citation>
    <scope>NUCLEOTIDE SEQUENCE [LARGE SCALE GENOMIC DNA]</scope>
    <source>
        <strain evidence="1 2">OB21 GAM31</strain>
    </source>
</reference>
<dbReference type="AlphaFoldDB" id="A0A369LA40"/>
<organism evidence="1 2">
    <name type="scientific">Slackia isoflavoniconvertens</name>
    <dbReference type="NCBI Taxonomy" id="572010"/>
    <lineage>
        <taxon>Bacteria</taxon>
        <taxon>Bacillati</taxon>
        <taxon>Actinomycetota</taxon>
        <taxon>Coriobacteriia</taxon>
        <taxon>Eggerthellales</taxon>
        <taxon>Eggerthellaceae</taxon>
        <taxon>Slackia</taxon>
    </lineage>
</organism>
<dbReference type="EMBL" id="PPTO01000014">
    <property type="protein sequence ID" value="RDB56491.1"/>
    <property type="molecule type" value="Genomic_DNA"/>
</dbReference>
<accession>A0A369LA40</accession>
<dbReference type="Proteomes" id="UP000253975">
    <property type="component" value="Unassembled WGS sequence"/>
</dbReference>
<sequence length="63" mass="6933">MRLDILNDSTADSCEPFDLSKSEAGFFERCDGAISFASLGSLEVSKEIAIIKSERSIESLFVR</sequence>